<dbReference type="SUPFAM" id="SSF55961">
    <property type="entry name" value="Bet v1-like"/>
    <property type="match status" value="1"/>
</dbReference>
<dbReference type="Proteomes" id="UP000192940">
    <property type="component" value="Chromosome I"/>
</dbReference>
<dbReference type="Gene3D" id="3.30.530.20">
    <property type="match status" value="1"/>
</dbReference>
<gene>
    <name evidence="1" type="ORF">SAMN05661091_2482</name>
</gene>
<evidence type="ECO:0000313" key="2">
    <source>
        <dbReference type="Proteomes" id="UP000192940"/>
    </source>
</evidence>
<dbReference type="EMBL" id="LT840184">
    <property type="protein sequence ID" value="SMF83908.1"/>
    <property type="molecule type" value="Genomic_DNA"/>
</dbReference>
<dbReference type="STRING" id="1313296.SAMN05661091_2482"/>
<sequence>MLQWNEETIIEANIETIWNLFALENIQRIMPQVVENEVIERKEGVVGTKYRQKFKEGKRIETYIVEDLEYENTPHRKHNKSGFTLARIFEIETTFTLLKVDDKHTRFIYSGQNKGVNWLGKVMLKLMGFKNNQKVVFEFMERVRSEAMKDQDNKRNEEIR</sequence>
<proteinExistence type="predicted"/>
<dbReference type="RefSeq" id="WP_208919437.1">
    <property type="nucleotide sequence ID" value="NZ_LT840184.1"/>
</dbReference>
<name>A0A1X7HCG6_9BACL</name>
<protein>
    <recommendedName>
        <fullName evidence="3">Polyketide cyclase / dehydrase and lipid transport</fullName>
    </recommendedName>
</protein>
<organism evidence="1 2">
    <name type="scientific">Paenibacillus uliginis N3/975</name>
    <dbReference type="NCBI Taxonomy" id="1313296"/>
    <lineage>
        <taxon>Bacteria</taxon>
        <taxon>Bacillati</taxon>
        <taxon>Bacillota</taxon>
        <taxon>Bacilli</taxon>
        <taxon>Bacillales</taxon>
        <taxon>Paenibacillaceae</taxon>
        <taxon>Paenibacillus</taxon>
    </lineage>
</organism>
<keyword evidence="2" id="KW-1185">Reference proteome</keyword>
<evidence type="ECO:0008006" key="3">
    <source>
        <dbReference type="Google" id="ProtNLM"/>
    </source>
</evidence>
<dbReference type="InterPro" id="IPR023393">
    <property type="entry name" value="START-like_dom_sf"/>
</dbReference>
<reference evidence="1 2" key="1">
    <citation type="submission" date="2017-04" db="EMBL/GenBank/DDBJ databases">
        <authorList>
            <person name="Afonso C.L."/>
            <person name="Miller P.J."/>
            <person name="Scott M.A."/>
            <person name="Spackman E."/>
            <person name="Goraichik I."/>
            <person name="Dimitrov K.M."/>
            <person name="Suarez D.L."/>
            <person name="Swayne D.E."/>
        </authorList>
    </citation>
    <scope>NUCLEOTIDE SEQUENCE [LARGE SCALE GENOMIC DNA]</scope>
    <source>
        <strain evidence="1 2">N3/975</strain>
    </source>
</reference>
<evidence type="ECO:0000313" key="1">
    <source>
        <dbReference type="EMBL" id="SMF83908.1"/>
    </source>
</evidence>
<dbReference type="AlphaFoldDB" id="A0A1X7HCG6"/>
<accession>A0A1X7HCG6</accession>